<reference evidence="1" key="1">
    <citation type="submission" date="2015-06" db="EMBL/GenBank/DDBJ databases">
        <authorList>
            <person name="Nguyen H."/>
        </authorList>
    </citation>
    <scope>NUCLEOTIDE SEQUENCE</scope>
    <source>
        <strain evidence="1">DAOM 180753</strain>
    </source>
</reference>
<proteinExistence type="predicted"/>
<evidence type="ECO:0000313" key="1">
    <source>
        <dbReference type="EMBL" id="KAJ9486078.1"/>
    </source>
</evidence>
<gene>
    <name evidence="1" type="ORF">VN97_g7278</name>
</gene>
<evidence type="ECO:0000313" key="2">
    <source>
        <dbReference type="Proteomes" id="UP001227192"/>
    </source>
</evidence>
<dbReference type="AlphaFoldDB" id="A0AAI9TG06"/>
<reference evidence="1" key="2">
    <citation type="journal article" date="2016" name="Fungal Biol.">
        <title>Ochratoxin A production by Penicillium thymicola.</title>
        <authorList>
            <person name="Nguyen H.D.T."/>
            <person name="McMullin D.R."/>
            <person name="Ponomareva E."/>
            <person name="Riley R."/>
            <person name="Pomraning K.R."/>
            <person name="Baker S.E."/>
            <person name="Seifert K.A."/>
        </authorList>
    </citation>
    <scope>NUCLEOTIDE SEQUENCE</scope>
    <source>
        <strain evidence="1">DAOM 180753</strain>
    </source>
</reference>
<organism evidence="1 2">
    <name type="scientific">Penicillium thymicola</name>
    <dbReference type="NCBI Taxonomy" id="293382"/>
    <lineage>
        <taxon>Eukaryota</taxon>
        <taxon>Fungi</taxon>
        <taxon>Dikarya</taxon>
        <taxon>Ascomycota</taxon>
        <taxon>Pezizomycotina</taxon>
        <taxon>Eurotiomycetes</taxon>
        <taxon>Eurotiomycetidae</taxon>
        <taxon>Eurotiales</taxon>
        <taxon>Aspergillaceae</taxon>
        <taxon>Penicillium</taxon>
    </lineage>
</organism>
<protein>
    <submittedName>
        <fullName evidence="1">Uncharacterized protein</fullName>
    </submittedName>
</protein>
<dbReference type="Proteomes" id="UP001227192">
    <property type="component" value="Unassembled WGS sequence"/>
</dbReference>
<comment type="caution">
    <text evidence="1">The sequence shown here is derived from an EMBL/GenBank/DDBJ whole genome shotgun (WGS) entry which is preliminary data.</text>
</comment>
<sequence>MINPIFWKLDNALANFYGFNAIINVANASTAALDHINVTVPNSAPSIYAYGTDTTGTTANSCLYFSGPTSNGPYESGNGIITTHNVTLNSGSKRSSSFLRDSPKGDIYVYDSVIHSVDIGSATYYALETIEADNFLSDSGYGPVVF</sequence>
<keyword evidence="2" id="KW-1185">Reference proteome</keyword>
<name>A0AAI9TG06_PENTH</name>
<accession>A0AAI9TG06</accession>
<dbReference type="EMBL" id="LACB01000229">
    <property type="protein sequence ID" value="KAJ9486078.1"/>
    <property type="molecule type" value="Genomic_DNA"/>
</dbReference>